<accession>A0ABT9XHA6</accession>
<dbReference type="Proteomes" id="UP001232973">
    <property type="component" value="Unassembled WGS sequence"/>
</dbReference>
<keyword evidence="3" id="KW-1185">Reference proteome</keyword>
<dbReference type="EMBL" id="JAUSTP010000009">
    <property type="protein sequence ID" value="MDQ0189660.1"/>
    <property type="molecule type" value="Genomic_DNA"/>
</dbReference>
<feature type="compositionally biased region" description="Gly residues" evidence="1">
    <location>
        <begin position="23"/>
        <end position="34"/>
    </location>
</feature>
<evidence type="ECO:0000256" key="1">
    <source>
        <dbReference type="SAM" id="MobiDB-lite"/>
    </source>
</evidence>
<feature type="region of interest" description="Disordered" evidence="1">
    <location>
        <begin position="15"/>
        <end position="36"/>
    </location>
</feature>
<evidence type="ECO:0000313" key="2">
    <source>
        <dbReference type="EMBL" id="MDQ0189660.1"/>
    </source>
</evidence>
<proteinExistence type="predicted"/>
<name>A0ABT9XHA6_9BACL</name>
<gene>
    <name evidence="2" type="ORF">J2S03_001505</name>
</gene>
<protein>
    <submittedName>
        <fullName evidence="2">Uncharacterized protein</fullName>
    </submittedName>
</protein>
<sequence length="58" mass="5953">MGAVKAPGLNEALWRSGERVPGSGAGFGCRGPGSPGAREWLRRLSFLKRLGEGTPGSG</sequence>
<organism evidence="2 3">
    <name type="scientific">Alicyclobacillus cycloheptanicus</name>
    <dbReference type="NCBI Taxonomy" id="1457"/>
    <lineage>
        <taxon>Bacteria</taxon>
        <taxon>Bacillati</taxon>
        <taxon>Bacillota</taxon>
        <taxon>Bacilli</taxon>
        <taxon>Bacillales</taxon>
        <taxon>Alicyclobacillaceae</taxon>
        <taxon>Alicyclobacillus</taxon>
    </lineage>
</organism>
<reference evidence="2 3" key="1">
    <citation type="submission" date="2023-07" db="EMBL/GenBank/DDBJ databases">
        <title>Genomic Encyclopedia of Type Strains, Phase IV (KMG-IV): sequencing the most valuable type-strain genomes for metagenomic binning, comparative biology and taxonomic classification.</title>
        <authorList>
            <person name="Goeker M."/>
        </authorList>
    </citation>
    <scope>NUCLEOTIDE SEQUENCE [LARGE SCALE GENOMIC DNA]</scope>
    <source>
        <strain evidence="2 3">DSM 4006</strain>
    </source>
</reference>
<comment type="caution">
    <text evidence="2">The sequence shown here is derived from an EMBL/GenBank/DDBJ whole genome shotgun (WGS) entry which is preliminary data.</text>
</comment>
<evidence type="ECO:0000313" key="3">
    <source>
        <dbReference type="Proteomes" id="UP001232973"/>
    </source>
</evidence>